<feature type="compositionally biased region" description="Polar residues" evidence="1">
    <location>
        <begin position="1"/>
        <end position="12"/>
    </location>
</feature>
<gene>
    <name evidence="2" type="ORF">Tci_475630</name>
</gene>
<feature type="region of interest" description="Disordered" evidence="1">
    <location>
        <begin position="1"/>
        <end position="20"/>
    </location>
</feature>
<evidence type="ECO:0000313" key="2">
    <source>
        <dbReference type="EMBL" id="GEZ03657.1"/>
    </source>
</evidence>
<protein>
    <recommendedName>
        <fullName evidence="3">CCHC-type domain-containing protein</fullName>
    </recommendedName>
</protein>
<name>A0A699I1F2_TANCI</name>
<reference evidence="2" key="1">
    <citation type="journal article" date="2019" name="Sci. Rep.">
        <title>Draft genome of Tanacetum cinerariifolium, the natural source of mosquito coil.</title>
        <authorList>
            <person name="Yamashiro T."/>
            <person name="Shiraishi A."/>
            <person name="Satake H."/>
            <person name="Nakayama K."/>
        </authorList>
    </citation>
    <scope>NUCLEOTIDE SEQUENCE</scope>
</reference>
<sequence length="303" mass="34126">MTTNNKESSAAGTDNRPPMLEESNFDTWKIRIEMYIRGKPLGKLIWNSIKIGHTLHPMITVTIGEGEQQTQVSIEKTDEEFTKAENNKERADIQATKILSQGLPRHIFNTLNQTKTAKEIWKNVKLLMQGFVHQRYTKFVNNLPSYWGKYVTIVKNSKDISTVSYVDLYTHLKSFEQHAMKTLCKMNQTSRNADPLAYMAQATQSSLHTPSHTPSQYVPPPPQNAPAPQQSPQSTNDAMLATMNQIVNLLSGITTKSVERRAPGNAGKQVATRSQGKLVTCYNFCGEGHVVKECKENKREKDS</sequence>
<evidence type="ECO:0000256" key="1">
    <source>
        <dbReference type="SAM" id="MobiDB-lite"/>
    </source>
</evidence>
<comment type="caution">
    <text evidence="2">The sequence shown here is derived from an EMBL/GenBank/DDBJ whole genome shotgun (WGS) entry which is preliminary data.</text>
</comment>
<dbReference type="EMBL" id="BKCJ010234315">
    <property type="protein sequence ID" value="GEZ03657.1"/>
    <property type="molecule type" value="Genomic_DNA"/>
</dbReference>
<organism evidence="2">
    <name type="scientific">Tanacetum cinerariifolium</name>
    <name type="common">Dalmatian daisy</name>
    <name type="synonym">Chrysanthemum cinerariifolium</name>
    <dbReference type="NCBI Taxonomy" id="118510"/>
    <lineage>
        <taxon>Eukaryota</taxon>
        <taxon>Viridiplantae</taxon>
        <taxon>Streptophyta</taxon>
        <taxon>Embryophyta</taxon>
        <taxon>Tracheophyta</taxon>
        <taxon>Spermatophyta</taxon>
        <taxon>Magnoliopsida</taxon>
        <taxon>eudicotyledons</taxon>
        <taxon>Gunneridae</taxon>
        <taxon>Pentapetalae</taxon>
        <taxon>asterids</taxon>
        <taxon>campanulids</taxon>
        <taxon>Asterales</taxon>
        <taxon>Asteraceae</taxon>
        <taxon>Asteroideae</taxon>
        <taxon>Anthemideae</taxon>
        <taxon>Anthemidinae</taxon>
        <taxon>Tanacetum</taxon>
    </lineage>
</organism>
<accession>A0A699I1F2</accession>
<dbReference type="AlphaFoldDB" id="A0A699I1F2"/>
<proteinExistence type="predicted"/>
<evidence type="ECO:0008006" key="3">
    <source>
        <dbReference type="Google" id="ProtNLM"/>
    </source>
</evidence>
<feature type="region of interest" description="Disordered" evidence="1">
    <location>
        <begin position="203"/>
        <end position="235"/>
    </location>
</feature>